<organism evidence="2">
    <name type="scientific">Myoviridae sp. ct5xZ3</name>
    <dbReference type="NCBI Taxonomy" id="2827601"/>
    <lineage>
        <taxon>Viruses</taxon>
        <taxon>Duplodnaviria</taxon>
        <taxon>Heunggongvirae</taxon>
        <taxon>Uroviricota</taxon>
        <taxon>Caudoviricetes</taxon>
    </lineage>
</organism>
<sequence length="165" mass="19491">MERENTGKRICLLDLNYTLVSNQMETRMLRPFSRRMEGEEYRKDLLEAIKDDYVIIITARPNYQQKETMENVFKKTGWRPDEIYFNDINGQPPVFKESALQRFIFPKHGTDPTQYYAVESNPRTRSMYAKYGIEAEPYATFIKKAGTQQAPKEPEPQQLSLFDMQ</sequence>
<proteinExistence type="predicted"/>
<dbReference type="EMBL" id="BK057794">
    <property type="protein sequence ID" value="DAE92150.1"/>
    <property type="molecule type" value="Genomic_DNA"/>
</dbReference>
<protein>
    <submittedName>
        <fullName evidence="2">LNS2 (Lipin/Ned1/Smp2)</fullName>
    </submittedName>
</protein>
<feature type="region of interest" description="Disordered" evidence="1">
    <location>
        <begin position="145"/>
        <end position="165"/>
    </location>
</feature>
<evidence type="ECO:0000313" key="2">
    <source>
        <dbReference type="EMBL" id="DAE92150.1"/>
    </source>
</evidence>
<accession>A0A8S5RRR7</accession>
<reference evidence="2" key="1">
    <citation type="journal article" date="2021" name="Proc. Natl. Acad. Sci. U.S.A.">
        <title>A Catalog of Tens of Thousands of Viruses from Human Metagenomes Reveals Hidden Associations with Chronic Diseases.</title>
        <authorList>
            <person name="Tisza M.J."/>
            <person name="Buck C.B."/>
        </authorList>
    </citation>
    <scope>NUCLEOTIDE SEQUENCE</scope>
    <source>
        <strain evidence="2">Ct5xZ3</strain>
    </source>
</reference>
<evidence type="ECO:0000256" key="1">
    <source>
        <dbReference type="SAM" id="MobiDB-lite"/>
    </source>
</evidence>
<name>A0A8S5RRR7_9CAUD</name>